<accession>H6Q6G2</accession>
<dbReference type="HOGENOM" id="CLU_1375586_0_0_2"/>
<keyword evidence="2" id="KW-1185">Reference proteome</keyword>
<evidence type="ECO:0000313" key="1">
    <source>
        <dbReference type="EMBL" id="AFA38120.1"/>
    </source>
</evidence>
<name>H6Q6G2_PYROT</name>
<proteinExistence type="predicted"/>
<dbReference type="KEGG" id="pog:Pogu_0093"/>
<dbReference type="eggNOG" id="arCOG05548">
    <property type="taxonomic scope" value="Archaea"/>
</dbReference>
<protein>
    <submittedName>
        <fullName evidence="1">Uncharacterized protein</fullName>
    </submittedName>
</protein>
<gene>
    <name evidence="1" type="ordered locus">Pogu_0093</name>
</gene>
<evidence type="ECO:0000313" key="2">
    <source>
        <dbReference type="Proteomes" id="UP000009062"/>
    </source>
</evidence>
<reference evidence="1 2" key="1">
    <citation type="journal article" date="2012" name="Stand. Genomic Sci.">
        <title>Complete genome sequence of Pyrobaculum oguniense.</title>
        <authorList>
            <person name="Bernick D.L."/>
            <person name="Karplus K."/>
            <person name="Lui L.M."/>
            <person name="Coker J.K."/>
            <person name="Murphy J.N."/>
            <person name="Chan P.P."/>
            <person name="Cozen A.E."/>
            <person name="Lowe T.M."/>
        </authorList>
    </citation>
    <scope>NUCLEOTIDE SEQUENCE [LARGE SCALE GENOMIC DNA]</scope>
    <source>
        <strain evidence="1 2">TE7</strain>
    </source>
</reference>
<dbReference type="Proteomes" id="UP000009062">
    <property type="component" value="Chromosome"/>
</dbReference>
<dbReference type="AlphaFoldDB" id="H6Q6G2"/>
<organism evidence="1 2">
    <name type="scientific">Pyrobaculum oguniense (strain DSM 13380 / JCM 10595 / TE7)</name>
    <dbReference type="NCBI Taxonomy" id="698757"/>
    <lineage>
        <taxon>Archaea</taxon>
        <taxon>Thermoproteota</taxon>
        <taxon>Thermoprotei</taxon>
        <taxon>Thermoproteales</taxon>
        <taxon>Thermoproteaceae</taxon>
        <taxon>Pyrobaculum</taxon>
    </lineage>
</organism>
<dbReference type="EMBL" id="CP003316">
    <property type="protein sequence ID" value="AFA38120.1"/>
    <property type="molecule type" value="Genomic_DNA"/>
</dbReference>
<sequence length="207" mass="22597">MAKRRNYKPLIALIALAAAALVTAALTFTNITYWLINATLPPAMKYAGGDTGITSRDDGSGYNRYVYVSYYYDSDTGYNITRISIVGFTGDPTNYTDVLRVCNRYYDGSLYVKLVAKGPVGSASYVSYVRDFRVYFYNPVPGAGGKEVRFVGSSVDTSDTGYVILYQGDCAQIGAYVLVDPTLPATARDGRTVIAQYEVDVVFTTSP</sequence>